<dbReference type="Proteomes" id="UP000237347">
    <property type="component" value="Unassembled WGS sequence"/>
</dbReference>
<keyword evidence="3" id="KW-1185">Reference proteome</keyword>
<evidence type="ECO:0000313" key="2">
    <source>
        <dbReference type="EMBL" id="KAK7838334.1"/>
    </source>
</evidence>
<evidence type="ECO:0000256" key="1">
    <source>
        <dbReference type="SAM" id="MobiDB-lite"/>
    </source>
</evidence>
<dbReference type="SUPFAM" id="SSF52540">
    <property type="entry name" value="P-loop containing nucleoside triphosphate hydrolases"/>
    <property type="match status" value="1"/>
</dbReference>
<keyword evidence="2" id="KW-0347">Helicase</keyword>
<feature type="compositionally biased region" description="Basic and acidic residues" evidence="1">
    <location>
        <begin position="147"/>
        <end position="165"/>
    </location>
</feature>
<sequence>MEEDKEEAMSFKDLGNPSKIQAEAIPHALEGKDLIELTLTGFSKTGALLFPFAVPFRFSTTILHLCPLPNKIGDGASTPDHHLSLIDREKKQDQEAQHPSTHAIADRRSAITEPDSLNQTQTTVEPDHPSPITPSPTIDPRHRRSRHETESDEKKERKDREGRES</sequence>
<keyword evidence="2" id="KW-0378">Hydrolase</keyword>
<accession>A0AAW0KIY3</accession>
<evidence type="ECO:0000313" key="3">
    <source>
        <dbReference type="Proteomes" id="UP000237347"/>
    </source>
</evidence>
<feature type="compositionally biased region" description="Polar residues" evidence="1">
    <location>
        <begin position="115"/>
        <end position="124"/>
    </location>
</feature>
<proteinExistence type="predicted"/>
<dbReference type="GO" id="GO:0004386">
    <property type="term" value="F:helicase activity"/>
    <property type="evidence" value="ECO:0007669"/>
    <property type="project" value="UniProtKB-KW"/>
</dbReference>
<protein>
    <submittedName>
        <fullName evidence="2">Dead-box atp-dependent rna helicase 10</fullName>
    </submittedName>
</protein>
<comment type="caution">
    <text evidence="2">The sequence shown here is derived from an EMBL/GenBank/DDBJ whole genome shotgun (WGS) entry which is preliminary data.</text>
</comment>
<feature type="compositionally biased region" description="Basic and acidic residues" evidence="1">
    <location>
        <begin position="79"/>
        <end position="96"/>
    </location>
</feature>
<feature type="region of interest" description="Disordered" evidence="1">
    <location>
        <begin position="71"/>
        <end position="165"/>
    </location>
</feature>
<dbReference type="Gene3D" id="3.40.50.300">
    <property type="entry name" value="P-loop containing nucleotide triphosphate hydrolases"/>
    <property type="match status" value="1"/>
</dbReference>
<organism evidence="2 3">
    <name type="scientific">Quercus suber</name>
    <name type="common">Cork oak</name>
    <dbReference type="NCBI Taxonomy" id="58331"/>
    <lineage>
        <taxon>Eukaryota</taxon>
        <taxon>Viridiplantae</taxon>
        <taxon>Streptophyta</taxon>
        <taxon>Embryophyta</taxon>
        <taxon>Tracheophyta</taxon>
        <taxon>Spermatophyta</taxon>
        <taxon>Magnoliopsida</taxon>
        <taxon>eudicotyledons</taxon>
        <taxon>Gunneridae</taxon>
        <taxon>Pentapetalae</taxon>
        <taxon>rosids</taxon>
        <taxon>fabids</taxon>
        <taxon>Fagales</taxon>
        <taxon>Fagaceae</taxon>
        <taxon>Quercus</taxon>
    </lineage>
</organism>
<keyword evidence="2" id="KW-0067">ATP-binding</keyword>
<reference evidence="2 3" key="1">
    <citation type="journal article" date="2018" name="Sci. Data">
        <title>The draft genome sequence of cork oak.</title>
        <authorList>
            <person name="Ramos A.M."/>
            <person name="Usie A."/>
            <person name="Barbosa P."/>
            <person name="Barros P.M."/>
            <person name="Capote T."/>
            <person name="Chaves I."/>
            <person name="Simoes F."/>
            <person name="Abreu I."/>
            <person name="Carrasquinho I."/>
            <person name="Faro C."/>
            <person name="Guimaraes J.B."/>
            <person name="Mendonca D."/>
            <person name="Nobrega F."/>
            <person name="Rodrigues L."/>
            <person name="Saibo N.J.M."/>
            <person name="Varela M.C."/>
            <person name="Egas C."/>
            <person name="Matos J."/>
            <person name="Miguel C.M."/>
            <person name="Oliveira M.M."/>
            <person name="Ricardo C.P."/>
            <person name="Goncalves S."/>
        </authorList>
    </citation>
    <scope>NUCLEOTIDE SEQUENCE [LARGE SCALE GENOMIC DNA]</scope>
    <source>
        <strain evidence="3">cv. HL8</strain>
    </source>
</reference>
<dbReference type="InterPro" id="IPR027417">
    <property type="entry name" value="P-loop_NTPase"/>
</dbReference>
<dbReference type="EMBL" id="PKMF04000308">
    <property type="protein sequence ID" value="KAK7838334.1"/>
    <property type="molecule type" value="Genomic_DNA"/>
</dbReference>
<dbReference type="AlphaFoldDB" id="A0AAW0KIY3"/>
<name>A0AAW0KIY3_QUESU</name>
<gene>
    <name evidence="2" type="primary">RH10_3</name>
    <name evidence="2" type="ORF">CFP56_019934</name>
</gene>
<keyword evidence="2" id="KW-0547">Nucleotide-binding</keyword>